<dbReference type="InterPro" id="IPR006076">
    <property type="entry name" value="FAD-dep_OxRdtase"/>
</dbReference>
<proteinExistence type="predicted"/>
<dbReference type="PANTHER" id="PTHR13847">
    <property type="entry name" value="SARCOSINE DEHYDROGENASE-RELATED"/>
    <property type="match status" value="1"/>
</dbReference>
<organism evidence="2 3">
    <name type="scientific">Cladophialophora immunda</name>
    <dbReference type="NCBI Taxonomy" id="569365"/>
    <lineage>
        <taxon>Eukaryota</taxon>
        <taxon>Fungi</taxon>
        <taxon>Dikarya</taxon>
        <taxon>Ascomycota</taxon>
        <taxon>Pezizomycotina</taxon>
        <taxon>Eurotiomycetes</taxon>
        <taxon>Chaetothyriomycetidae</taxon>
        <taxon>Chaetothyriales</taxon>
        <taxon>Herpotrichiellaceae</taxon>
        <taxon>Cladophialophora</taxon>
    </lineage>
</organism>
<sequence length="489" mass="55102">MQPHSPRLHIADIHFWPVNASHRPQAKLRRYSIPSIEKMSTSPDGIYEPGIIDPGFPVKNSTQSFWHSEPSSISKLRSSWVNTADIVIIGSGITGMSLARTLYSKRPQLRIVVVEARDLCWGATGRNGGHCKAMSPGVWHERKQEYGVDEAVRVMEYEHSHLEAMAACVKENGIDCDMRIVEGLDVYHDRKIFQRALDALEDMRKYKPGLASRYTVYTSKHDLSARNLDLDEACVGAIGMPAGAVWPYKFVTGMFQKMVDESGLLIQTNTTVTDVIEEDASDYATVKTDRGTIRAMHVVHATNCWMGHLLHELRPFVSPVRANVQRHIPRPNKLKIDNYSFWLRYGEHEYDYIIQRPDGAFILGRASTGRRATSDDSERDLVAHAHLRGVTPQIFNFGTRTINVTHAWSGSVAFTQDGNPFVGHLPFQNRCHQWVCGGYQGIGMVRAFRSAQMLALLMLGEGIPEDYPRSMLLSEERVQKLKRATGSKL</sequence>
<dbReference type="Gene3D" id="3.30.9.10">
    <property type="entry name" value="D-Amino Acid Oxidase, subunit A, domain 2"/>
    <property type="match status" value="1"/>
</dbReference>
<dbReference type="RefSeq" id="XP_016249342.1">
    <property type="nucleotide sequence ID" value="XM_016391823.1"/>
</dbReference>
<protein>
    <recommendedName>
        <fullName evidence="1">FAD dependent oxidoreductase domain-containing protein</fullName>
    </recommendedName>
</protein>
<evidence type="ECO:0000259" key="1">
    <source>
        <dbReference type="Pfam" id="PF01266"/>
    </source>
</evidence>
<dbReference type="VEuPathDB" id="FungiDB:PV07_04963"/>
<dbReference type="InterPro" id="IPR036188">
    <property type="entry name" value="FAD/NAD-bd_sf"/>
</dbReference>
<dbReference type="PANTHER" id="PTHR13847:SF260">
    <property type="entry name" value="FAD DEPENDENT OXIDOREDUCTASE DOMAIN-CONTAINING PROTEIN"/>
    <property type="match status" value="1"/>
</dbReference>
<dbReference type="SUPFAM" id="SSF51905">
    <property type="entry name" value="FAD/NAD(P)-binding domain"/>
    <property type="match status" value="1"/>
</dbReference>
<name>A0A0D1ZME1_9EURO</name>
<dbReference type="EMBL" id="KN847042">
    <property type="protein sequence ID" value="KIW29126.1"/>
    <property type="molecule type" value="Genomic_DNA"/>
</dbReference>
<gene>
    <name evidence="2" type="ORF">PV07_04963</name>
</gene>
<reference evidence="2 3" key="1">
    <citation type="submission" date="2015-01" db="EMBL/GenBank/DDBJ databases">
        <title>The Genome Sequence of Cladophialophora immunda CBS83496.</title>
        <authorList>
            <consortium name="The Broad Institute Genomics Platform"/>
            <person name="Cuomo C."/>
            <person name="de Hoog S."/>
            <person name="Gorbushina A."/>
            <person name="Stielow B."/>
            <person name="Teixiera M."/>
            <person name="Abouelleil A."/>
            <person name="Chapman S.B."/>
            <person name="Priest M."/>
            <person name="Young S.K."/>
            <person name="Wortman J."/>
            <person name="Nusbaum C."/>
            <person name="Birren B."/>
        </authorList>
    </citation>
    <scope>NUCLEOTIDE SEQUENCE [LARGE SCALE GENOMIC DNA]</scope>
    <source>
        <strain evidence="2 3">CBS 83496</strain>
    </source>
</reference>
<dbReference type="AlphaFoldDB" id="A0A0D1ZME1"/>
<dbReference type="HOGENOM" id="CLU_022730_2_1_1"/>
<dbReference type="GeneID" id="27344157"/>
<dbReference type="Pfam" id="PF01266">
    <property type="entry name" value="DAO"/>
    <property type="match status" value="1"/>
</dbReference>
<accession>A0A0D1ZME1</accession>
<evidence type="ECO:0000313" key="2">
    <source>
        <dbReference type="EMBL" id="KIW29126.1"/>
    </source>
</evidence>
<keyword evidence="3" id="KW-1185">Reference proteome</keyword>
<dbReference type="GO" id="GO:0005737">
    <property type="term" value="C:cytoplasm"/>
    <property type="evidence" value="ECO:0007669"/>
    <property type="project" value="TreeGrafter"/>
</dbReference>
<dbReference type="Gene3D" id="3.50.50.60">
    <property type="entry name" value="FAD/NAD(P)-binding domain"/>
    <property type="match status" value="1"/>
</dbReference>
<dbReference type="Proteomes" id="UP000054466">
    <property type="component" value="Unassembled WGS sequence"/>
</dbReference>
<dbReference type="STRING" id="569365.A0A0D1ZME1"/>
<evidence type="ECO:0000313" key="3">
    <source>
        <dbReference type="Proteomes" id="UP000054466"/>
    </source>
</evidence>
<feature type="domain" description="FAD dependent oxidoreductase" evidence="1">
    <location>
        <begin position="85"/>
        <end position="455"/>
    </location>
</feature>
<dbReference type="OrthoDB" id="4160274at2759"/>